<organism evidence="3 4">
    <name type="scientific">Diatrype stigma</name>
    <dbReference type="NCBI Taxonomy" id="117547"/>
    <lineage>
        <taxon>Eukaryota</taxon>
        <taxon>Fungi</taxon>
        <taxon>Dikarya</taxon>
        <taxon>Ascomycota</taxon>
        <taxon>Pezizomycotina</taxon>
        <taxon>Sordariomycetes</taxon>
        <taxon>Xylariomycetidae</taxon>
        <taxon>Xylariales</taxon>
        <taxon>Diatrypaceae</taxon>
        <taxon>Diatrype</taxon>
    </lineage>
</organism>
<feature type="region of interest" description="Disordered" evidence="1">
    <location>
        <begin position="473"/>
        <end position="698"/>
    </location>
</feature>
<evidence type="ECO:0000313" key="4">
    <source>
        <dbReference type="Proteomes" id="UP001320420"/>
    </source>
</evidence>
<dbReference type="EMBL" id="JAKJXP020000138">
    <property type="protein sequence ID" value="KAK7743366.1"/>
    <property type="molecule type" value="Genomic_DNA"/>
</dbReference>
<dbReference type="Pfam" id="PF14661">
    <property type="entry name" value="HAUS6_N"/>
    <property type="match status" value="1"/>
</dbReference>
<evidence type="ECO:0000256" key="1">
    <source>
        <dbReference type="SAM" id="MobiDB-lite"/>
    </source>
</evidence>
<protein>
    <recommendedName>
        <fullName evidence="2">HAUS augmin-like complex subunit 6 N-terminal domain-containing protein</fullName>
    </recommendedName>
</protein>
<proteinExistence type="predicted"/>
<feature type="domain" description="HAUS augmin-like complex subunit 6 N-terminal" evidence="2">
    <location>
        <begin position="60"/>
        <end position="292"/>
    </location>
</feature>
<feature type="compositionally biased region" description="Basic and acidic residues" evidence="1">
    <location>
        <begin position="729"/>
        <end position="738"/>
    </location>
</feature>
<name>A0AAN9U8U5_9PEZI</name>
<accession>A0AAN9U8U5</accession>
<feature type="compositionally biased region" description="Low complexity" evidence="1">
    <location>
        <begin position="671"/>
        <end position="680"/>
    </location>
</feature>
<feature type="region of interest" description="Disordered" evidence="1">
    <location>
        <begin position="794"/>
        <end position="818"/>
    </location>
</feature>
<feature type="region of interest" description="Disordered" evidence="1">
    <location>
        <begin position="1"/>
        <end position="22"/>
    </location>
</feature>
<evidence type="ECO:0000259" key="2">
    <source>
        <dbReference type="Pfam" id="PF14661"/>
    </source>
</evidence>
<keyword evidence="4" id="KW-1185">Reference proteome</keyword>
<evidence type="ECO:0000313" key="3">
    <source>
        <dbReference type="EMBL" id="KAK7743366.1"/>
    </source>
</evidence>
<feature type="compositionally biased region" description="Polar residues" evidence="1">
    <location>
        <begin position="1"/>
        <end position="11"/>
    </location>
</feature>
<comment type="caution">
    <text evidence="3">The sequence shown here is derived from an EMBL/GenBank/DDBJ whole genome shotgun (WGS) entry which is preliminary data.</text>
</comment>
<feature type="compositionally biased region" description="Acidic residues" evidence="1">
    <location>
        <begin position="651"/>
        <end position="660"/>
    </location>
</feature>
<sequence length="818" mass="90919">MSLHQPNTSVARSRGQRVPSASKATLTALTAPAAPAAPAASSTASNSTLVPSASSNVSLFLTNLRLLDLDLLPDWPGISLTTFSAKDAAGGQKKRIQCVEWALYKLFTLWDNDEAQNKLRPFFPPIDQVQSLNLRAALLRGLEQAKKNGVLGRDAVVRRTMLDECKGERLEEVLAAFSSAVLKKLVAERSLNGGLEYRSTISEKLALENFGYKGDRNTLSTLILAHKVSLSSLLAQKNATRQRYKEFEDLLSTKERSLVQRKELSKVSDKVDRMIDDPTREQVRRTLRSNWTGNDRWIDSLLLSDTNPPKGGFLGTDFDEIWAGVENGQIADIESQNYGLLKQLDERVRLQKSRLEKWNGFREKMFGNKPRAHPQKADDSKSKLDGIQLNAHQNLIIGQKDTDRIAERTTSLPAEYADILSTMKADFHGMKRAKMPDLSNLLRNSSRQTSFSSFQNLAIPKSIEEPISDIGEWEDEPEEHRPAPKPTKLPTTRSSRYNQNEIVAPPKRRQLPQPRNIETRVTSNEKSTPDSIPDLDPPKREIPRIGSRIARPPRSESNNTRYQPPPPISRTASPEAISPIEPPILDEQESITAPPPELSPAPCQVSPTQILADEILASMSNASPSPNKKRHTLSLAERTRLSMARTHSFSQEEDDNDNEFDSLPQSPTRANNSNINDNNNARSHIHTKSEPAVPSPSAAATVAAAAADEDEYEDLVARTRRSMAGFEAARQKAQLERRRSQRKSRMPQPRRDGSYFPRVDEEGDASIVDELLEAKGGDTAEIDMETVFMSRPKIKASPPMSPLKSPWGEVDGGDGLEV</sequence>
<feature type="region of interest" description="Disordered" evidence="1">
    <location>
        <begin position="727"/>
        <end position="762"/>
    </location>
</feature>
<feature type="compositionally biased region" description="Polar residues" evidence="1">
    <location>
        <begin position="519"/>
        <end position="530"/>
    </location>
</feature>
<dbReference type="AlphaFoldDB" id="A0AAN9U8U5"/>
<dbReference type="InterPro" id="IPR028163">
    <property type="entry name" value="HAUS_6_N"/>
</dbReference>
<dbReference type="Proteomes" id="UP001320420">
    <property type="component" value="Unassembled WGS sequence"/>
</dbReference>
<gene>
    <name evidence="3" type="ORF">SLS62_010640</name>
</gene>
<feature type="compositionally biased region" description="Polar residues" evidence="1">
    <location>
        <begin position="489"/>
        <end position="501"/>
    </location>
</feature>
<reference evidence="3 4" key="1">
    <citation type="submission" date="2024-02" db="EMBL/GenBank/DDBJ databases">
        <title>De novo assembly and annotation of 12 fungi associated with fruit tree decline syndrome in Ontario, Canada.</title>
        <authorList>
            <person name="Sulman M."/>
            <person name="Ellouze W."/>
            <person name="Ilyukhin E."/>
        </authorList>
    </citation>
    <scope>NUCLEOTIDE SEQUENCE [LARGE SCALE GENOMIC DNA]</scope>
    <source>
        <strain evidence="3 4">M11/M66-122</strain>
    </source>
</reference>